<evidence type="ECO:0000313" key="7">
    <source>
        <dbReference type="EMBL" id="KAA0031802.1"/>
    </source>
</evidence>
<comment type="similarity">
    <text evidence="1 4">Belongs to the glycosyl hydrolase 3 family.</text>
</comment>
<evidence type="ECO:0000256" key="4">
    <source>
        <dbReference type="RuleBase" id="RU361161"/>
    </source>
</evidence>
<feature type="domain" description="Glycoside hydrolase family 3 C-terminal" evidence="6">
    <location>
        <begin position="392"/>
        <end position="602"/>
    </location>
</feature>
<accession>A0A5A7SL37</accession>
<dbReference type="InterPro" id="IPR001764">
    <property type="entry name" value="Glyco_hydro_3_N"/>
</dbReference>
<dbReference type="Gene3D" id="3.20.20.300">
    <property type="entry name" value="Glycoside hydrolase, family 3, N-terminal domain"/>
    <property type="match status" value="1"/>
</dbReference>
<dbReference type="FunFam" id="3.40.50.1700:FF:000002">
    <property type="entry name" value="Glycosyl hydrolase family protein"/>
    <property type="match status" value="1"/>
</dbReference>
<protein>
    <submittedName>
        <fullName evidence="7">Beta-glucosidase BoGH3B-like isoform X1</fullName>
    </submittedName>
</protein>
<reference evidence="7 8" key="1">
    <citation type="submission" date="2019-08" db="EMBL/GenBank/DDBJ databases">
        <title>Draft genome sequences of two oriental melons (Cucumis melo L. var makuwa).</title>
        <authorList>
            <person name="Kwon S.-Y."/>
        </authorList>
    </citation>
    <scope>NUCLEOTIDE SEQUENCE [LARGE SCALE GENOMIC DNA]</scope>
    <source>
        <strain evidence="8">cv. SW 3</strain>
        <tissue evidence="7">Leaf</tissue>
    </source>
</reference>
<dbReference type="EMBL" id="SSTE01022690">
    <property type="protein sequence ID" value="KAA0031802.1"/>
    <property type="molecule type" value="Genomic_DNA"/>
</dbReference>
<dbReference type="Proteomes" id="UP000321393">
    <property type="component" value="Unassembled WGS sequence"/>
</dbReference>
<evidence type="ECO:0000256" key="1">
    <source>
        <dbReference type="ARBA" id="ARBA00005336"/>
    </source>
</evidence>
<keyword evidence="3 4" id="KW-0326">Glycosidase</keyword>
<gene>
    <name evidence="7" type="ORF">E6C27_scaffold848G00450</name>
</gene>
<dbReference type="InterPro" id="IPR017853">
    <property type="entry name" value="GH"/>
</dbReference>
<dbReference type="PANTHER" id="PTHR30620">
    <property type="entry name" value="PERIPLASMIC BETA-GLUCOSIDASE-RELATED"/>
    <property type="match status" value="1"/>
</dbReference>
<evidence type="ECO:0000256" key="3">
    <source>
        <dbReference type="ARBA" id="ARBA00023295"/>
    </source>
</evidence>
<evidence type="ECO:0000259" key="6">
    <source>
        <dbReference type="Pfam" id="PF01915"/>
    </source>
</evidence>
<comment type="caution">
    <text evidence="7">The sequence shown here is derived from an EMBL/GenBank/DDBJ whole genome shotgun (WGS) entry which is preliminary data.</text>
</comment>
<dbReference type="GO" id="GO:0008422">
    <property type="term" value="F:beta-glucosidase activity"/>
    <property type="evidence" value="ECO:0007669"/>
    <property type="project" value="TreeGrafter"/>
</dbReference>
<evidence type="ECO:0000259" key="5">
    <source>
        <dbReference type="Pfam" id="PF00933"/>
    </source>
</evidence>
<dbReference type="InterPro" id="IPR051915">
    <property type="entry name" value="Cellulose_Degrad_GH3"/>
</dbReference>
<dbReference type="PRINTS" id="PR00133">
    <property type="entry name" value="GLHYDRLASE3"/>
</dbReference>
<dbReference type="InterPro" id="IPR002772">
    <property type="entry name" value="Glyco_hydro_3_C"/>
</dbReference>
<dbReference type="GO" id="GO:0009251">
    <property type="term" value="P:glucan catabolic process"/>
    <property type="evidence" value="ECO:0007669"/>
    <property type="project" value="TreeGrafter"/>
</dbReference>
<organism evidence="7 8">
    <name type="scientific">Cucumis melo var. makuwa</name>
    <name type="common">Oriental melon</name>
    <dbReference type="NCBI Taxonomy" id="1194695"/>
    <lineage>
        <taxon>Eukaryota</taxon>
        <taxon>Viridiplantae</taxon>
        <taxon>Streptophyta</taxon>
        <taxon>Embryophyta</taxon>
        <taxon>Tracheophyta</taxon>
        <taxon>Spermatophyta</taxon>
        <taxon>Magnoliopsida</taxon>
        <taxon>eudicotyledons</taxon>
        <taxon>Gunneridae</taxon>
        <taxon>Pentapetalae</taxon>
        <taxon>rosids</taxon>
        <taxon>fabids</taxon>
        <taxon>Cucurbitales</taxon>
        <taxon>Cucurbitaceae</taxon>
        <taxon>Benincaseae</taxon>
        <taxon>Cucumis</taxon>
    </lineage>
</organism>
<dbReference type="SUPFAM" id="SSF52279">
    <property type="entry name" value="Beta-D-glucan exohydrolase, C-terminal domain"/>
    <property type="match status" value="1"/>
</dbReference>
<name>A0A5A7SL37_CUCMM</name>
<dbReference type="InterPro" id="IPR036881">
    <property type="entry name" value="Glyco_hydro_3_C_sf"/>
</dbReference>
<dbReference type="Gene3D" id="3.40.50.1700">
    <property type="entry name" value="Glycoside hydrolase family 3 C-terminal domain"/>
    <property type="match status" value="1"/>
</dbReference>
<evidence type="ECO:0000256" key="2">
    <source>
        <dbReference type="ARBA" id="ARBA00022801"/>
    </source>
</evidence>
<evidence type="ECO:0000313" key="8">
    <source>
        <dbReference type="Proteomes" id="UP000321393"/>
    </source>
</evidence>
<dbReference type="PANTHER" id="PTHR30620:SF33">
    <property type="entry name" value="BETA-D-GLUCAN EXOHYDROLASE-LIKE PROTEIN-RELATED"/>
    <property type="match status" value="1"/>
</dbReference>
<sequence>MEATDCIYKNSSAPIEARIKDLLSRMTLREKIGQMTQIERTVATPSALGDFAIGSVLNSGGSAPFRGALSSDWADMIDRFQYWAIQSRLGIPIIYGSDAVHGNNNVYGATIFPHNVGLGATRDADLVRRIGTVTALEVRASGVHYAFAPCIAVSRDPRWGRCYESYSEDTEVVRKMTCLVEGLQGKPPAGYPKGYPFVAGRNNVIACAKHFVGDGGTEKGLNEGNTIASYDELERIHMAPYLDCIAQGVSTVMASYSSWNGRPLHADHFLLTQILKNKLGFKGFVISDWQGLDRLSRPRGSNYRLCISAAVNAGIDMVMVPLRYKQFIKDLLFLVESGEIPMTRIDDAVERILRVKFVSGVFEHPFSDRSLLDVVGCKIHRDLAREAVRKSLVLLKNGKDPTKPFLPLDMKAKKILVAGSHADDLGYQCGGWTISWDGMTGRITIGTTILDAIKGAVEDQTEVIYEQNPSAVTLNDQDISFAIVAIGESPYAEFTGDDCKLMIPFNGNDIVKAVASKIPTLVILISGRPLVLEPTVMENAEALIAAWLPGSEGNGITDVIFGDYDFTGRLPVTWFRTVEQLPVHAENNLQDSLFPFGFGLSYDKREVSSVIT</sequence>
<dbReference type="FunFam" id="3.20.20.300:FF:000003">
    <property type="entry name" value="Beta-D-glucan exohydrolase isoenzyme ExoI"/>
    <property type="match status" value="1"/>
</dbReference>
<keyword evidence="2 4" id="KW-0378">Hydrolase</keyword>
<dbReference type="SUPFAM" id="SSF51445">
    <property type="entry name" value="(Trans)glycosidases"/>
    <property type="match status" value="1"/>
</dbReference>
<dbReference type="Pfam" id="PF01915">
    <property type="entry name" value="Glyco_hydro_3_C"/>
    <property type="match status" value="1"/>
</dbReference>
<dbReference type="OrthoDB" id="416222at2759"/>
<dbReference type="Pfam" id="PF00933">
    <property type="entry name" value="Glyco_hydro_3"/>
    <property type="match status" value="1"/>
</dbReference>
<dbReference type="AlphaFoldDB" id="A0A5A7SL37"/>
<dbReference type="InterPro" id="IPR019800">
    <property type="entry name" value="Glyco_hydro_3_AS"/>
</dbReference>
<feature type="domain" description="Glycoside hydrolase family 3 N-terminal" evidence="5">
    <location>
        <begin position="27"/>
        <end position="355"/>
    </location>
</feature>
<dbReference type="InterPro" id="IPR036962">
    <property type="entry name" value="Glyco_hydro_3_N_sf"/>
</dbReference>
<dbReference type="PROSITE" id="PS00775">
    <property type="entry name" value="GLYCOSYL_HYDROL_F3"/>
    <property type="match status" value="1"/>
</dbReference>
<proteinExistence type="inferred from homology"/>
<dbReference type="STRING" id="1194695.A0A5A7SL37"/>